<evidence type="ECO:0000256" key="2">
    <source>
        <dbReference type="ARBA" id="ARBA00009784"/>
    </source>
</evidence>
<feature type="transmembrane region" description="Helical" evidence="7">
    <location>
        <begin position="143"/>
        <end position="164"/>
    </location>
</feature>
<proteinExistence type="inferred from homology"/>
<evidence type="ECO:0000256" key="1">
    <source>
        <dbReference type="ARBA" id="ARBA00004651"/>
    </source>
</evidence>
<dbReference type="GO" id="GO:0005886">
    <property type="term" value="C:plasma membrane"/>
    <property type="evidence" value="ECO:0007669"/>
    <property type="project" value="UniProtKB-SubCell"/>
</dbReference>
<dbReference type="OrthoDB" id="21094at2"/>
<dbReference type="Proteomes" id="UP000276260">
    <property type="component" value="Unassembled WGS sequence"/>
</dbReference>
<keyword evidence="6 7" id="KW-0472">Membrane</keyword>
<keyword evidence="9" id="KW-1185">Reference proteome</keyword>
<keyword evidence="4 7" id="KW-0812">Transmembrane</keyword>
<dbReference type="RefSeq" id="WP_046519323.1">
    <property type="nucleotide sequence ID" value="NZ_LAVS01000010.1"/>
</dbReference>
<gene>
    <name evidence="8" type="ORF">EIK76_02785</name>
</gene>
<sequence>MLDVQDYLKIFIGIIAILNPLGALPMYLSLTADHSEQDKKQVAMTAAKAASVILLVTLFFGEFILSFFGISVNSFRVGGGILILLMAISMLNAQTSGAKSTEAERLEAAKKSSIAVVPLAMPMLAGPGAISSVILYANRADGWLHSLIISAEIILVGILLAILMRLSGKIANRLGQTGMNIITRVMGLILAAIAIEFISLGLKGIFPVLAG</sequence>
<dbReference type="Pfam" id="PF01914">
    <property type="entry name" value="MarC"/>
    <property type="match status" value="1"/>
</dbReference>
<evidence type="ECO:0000313" key="8">
    <source>
        <dbReference type="EMBL" id="RRJ23030.1"/>
    </source>
</evidence>
<name>A0A3P3QRG3_9GAMM</name>
<evidence type="ECO:0000256" key="3">
    <source>
        <dbReference type="ARBA" id="ARBA00022475"/>
    </source>
</evidence>
<evidence type="ECO:0000313" key="9">
    <source>
        <dbReference type="Proteomes" id="UP000276260"/>
    </source>
</evidence>
<evidence type="ECO:0000256" key="7">
    <source>
        <dbReference type="RuleBase" id="RU362048"/>
    </source>
</evidence>
<keyword evidence="5 7" id="KW-1133">Transmembrane helix</keyword>
<protein>
    <recommendedName>
        <fullName evidence="7">UPF0056 membrane protein</fullName>
    </recommendedName>
</protein>
<evidence type="ECO:0000256" key="4">
    <source>
        <dbReference type="ARBA" id="ARBA00022692"/>
    </source>
</evidence>
<evidence type="ECO:0000256" key="5">
    <source>
        <dbReference type="ARBA" id="ARBA00022989"/>
    </source>
</evidence>
<feature type="transmembrane region" description="Helical" evidence="7">
    <location>
        <begin position="6"/>
        <end position="28"/>
    </location>
</feature>
<reference evidence="8 9" key="1">
    <citation type="submission" date="2018-11" db="EMBL/GenBank/DDBJ databases">
        <title>Draft genome analysis of Rheinheimera mesophila isolated from an industrial waste site.</title>
        <authorList>
            <person name="Yu Q."/>
            <person name="Qi Y."/>
            <person name="Zhang H."/>
            <person name="Lu Y."/>
            <person name="Pu J."/>
        </authorList>
    </citation>
    <scope>NUCLEOTIDE SEQUENCE [LARGE SCALE GENOMIC DNA]</scope>
    <source>
        <strain evidence="8 9">IITR13</strain>
    </source>
</reference>
<evidence type="ECO:0000256" key="6">
    <source>
        <dbReference type="ARBA" id="ARBA00023136"/>
    </source>
</evidence>
<feature type="transmembrane region" description="Helical" evidence="7">
    <location>
        <begin position="49"/>
        <end position="69"/>
    </location>
</feature>
<keyword evidence="3" id="KW-1003">Cell membrane</keyword>
<comment type="subcellular location">
    <subcellularLocation>
        <location evidence="1 7">Cell membrane</location>
        <topology evidence="1 7">Multi-pass membrane protein</topology>
    </subcellularLocation>
</comment>
<feature type="transmembrane region" description="Helical" evidence="7">
    <location>
        <begin position="75"/>
        <end position="93"/>
    </location>
</feature>
<feature type="transmembrane region" description="Helical" evidence="7">
    <location>
        <begin position="185"/>
        <end position="206"/>
    </location>
</feature>
<accession>A0A3P3QRG3</accession>
<dbReference type="NCBIfam" id="NF008320">
    <property type="entry name" value="PRK11111.1"/>
    <property type="match status" value="1"/>
</dbReference>
<dbReference type="PANTHER" id="PTHR33508">
    <property type="entry name" value="UPF0056 MEMBRANE PROTEIN YHCE"/>
    <property type="match status" value="1"/>
</dbReference>
<comment type="caution">
    <text evidence="8">The sequence shown here is derived from an EMBL/GenBank/DDBJ whole genome shotgun (WGS) entry which is preliminary data.</text>
</comment>
<dbReference type="NCBIfam" id="TIGR00427">
    <property type="entry name" value="NAAT family transporter"/>
    <property type="match status" value="1"/>
</dbReference>
<dbReference type="AlphaFoldDB" id="A0A3P3QRG3"/>
<dbReference type="PANTHER" id="PTHR33508:SF1">
    <property type="entry name" value="UPF0056 MEMBRANE PROTEIN YHCE"/>
    <property type="match status" value="1"/>
</dbReference>
<comment type="similarity">
    <text evidence="2 7">Belongs to the UPF0056 (MarC) family.</text>
</comment>
<feature type="transmembrane region" description="Helical" evidence="7">
    <location>
        <begin position="114"/>
        <end position="137"/>
    </location>
</feature>
<dbReference type="InterPro" id="IPR002771">
    <property type="entry name" value="Multi_antbiot-R_MarC"/>
</dbReference>
<organism evidence="8 9">
    <name type="scientific">Rheinheimera mesophila</name>
    <dbReference type="NCBI Taxonomy" id="1547515"/>
    <lineage>
        <taxon>Bacteria</taxon>
        <taxon>Pseudomonadati</taxon>
        <taxon>Pseudomonadota</taxon>
        <taxon>Gammaproteobacteria</taxon>
        <taxon>Chromatiales</taxon>
        <taxon>Chromatiaceae</taxon>
        <taxon>Rheinheimera</taxon>
    </lineage>
</organism>
<dbReference type="EMBL" id="RRCF01000001">
    <property type="protein sequence ID" value="RRJ23030.1"/>
    <property type="molecule type" value="Genomic_DNA"/>
</dbReference>